<sequence length="418" mass="46332">MKYIFAFISLLFSHCVTAAEQAEEIFAQLTPSLYQIKLIDKASGEKSSIGSGFQITSDGLIATNYHVISSYARHPSKYRMEYLDHQGNTNTLTLESVDVINDLALVKREVTEPMEFFVISSQTPHKGEKLYSLGNPHDLGMIVVPGTYNGLKKESFSDRIHFTGSINSGMSGGPVVNKQAKVVGINVATSGNQIGFLVPHDKLVTLFNSYQQSPPDSIKAQMASQLMTSQNKLMSALLNSNWESKSLGGKGAIPIIDVPFIRCWGESNADKQDALILTAVANCSLDENTYISSRFFTGSVEIEFRYMQAKELGSNKFYHLYRQQIARAGAGNRAGKDDVSEYQCHHDIVMPNNKAINNKSVFCTRAYKDFPDLYDVLYLGASIDKQQQALVSHFTISGVSQENSMAFTEKFLEAVSWK</sequence>
<keyword evidence="2" id="KW-0645">Protease</keyword>
<protein>
    <submittedName>
        <fullName evidence="2">Serine protease</fullName>
    </submittedName>
</protein>
<name>A0A502KYW7_9GAMM</name>
<proteinExistence type="predicted"/>
<comment type="caution">
    <text evidence="2">The sequence shown here is derived from an EMBL/GenBank/DDBJ whole genome shotgun (WGS) entry which is preliminary data.</text>
</comment>
<dbReference type="Pfam" id="PF13365">
    <property type="entry name" value="Trypsin_2"/>
    <property type="match status" value="1"/>
</dbReference>
<dbReference type="PANTHER" id="PTHR22939:SF129">
    <property type="entry name" value="SERINE PROTEASE HTRA2, MITOCHONDRIAL"/>
    <property type="match status" value="1"/>
</dbReference>
<dbReference type="PANTHER" id="PTHR22939">
    <property type="entry name" value="SERINE PROTEASE FAMILY S1C HTRA-RELATED"/>
    <property type="match status" value="1"/>
</dbReference>
<dbReference type="AlphaFoldDB" id="A0A502KYW7"/>
<dbReference type="InterPro" id="IPR009003">
    <property type="entry name" value="Peptidase_S1_PA"/>
</dbReference>
<dbReference type="EMBL" id="SAWY01000020">
    <property type="protein sequence ID" value="TPH15191.1"/>
    <property type="molecule type" value="Genomic_DNA"/>
</dbReference>
<dbReference type="SUPFAM" id="SSF50494">
    <property type="entry name" value="Trypsin-like serine proteases"/>
    <property type="match status" value="1"/>
</dbReference>
<dbReference type="PRINTS" id="PR00834">
    <property type="entry name" value="PROTEASES2C"/>
</dbReference>
<dbReference type="OrthoDB" id="8581982at2"/>
<evidence type="ECO:0000256" key="1">
    <source>
        <dbReference type="SAM" id="SignalP"/>
    </source>
</evidence>
<keyword evidence="1" id="KW-0732">Signal</keyword>
<feature type="signal peptide" evidence="1">
    <location>
        <begin position="1"/>
        <end position="18"/>
    </location>
</feature>
<keyword evidence="3" id="KW-1185">Reference proteome</keyword>
<organism evidence="2 3">
    <name type="scientific">Litorilituus lipolyticus</name>
    <dbReference type="NCBI Taxonomy" id="2491017"/>
    <lineage>
        <taxon>Bacteria</taxon>
        <taxon>Pseudomonadati</taxon>
        <taxon>Pseudomonadota</taxon>
        <taxon>Gammaproteobacteria</taxon>
        <taxon>Alteromonadales</taxon>
        <taxon>Colwelliaceae</taxon>
        <taxon>Litorilituus</taxon>
    </lineage>
</organism>
<feature type="chain" id="PRO_5021318391" evidence="1">
    <location>
        <begin position="19"/>
        <end position="418"/>
    </location>
</feature>
<dbReference type="Proteomes" id="UP000315303">
    <property type="component" value="Unassembled WGS sequence"/>
</dbReference>
<evidence type="ECO:0000313" key="2">
    <source>
        <dbReference type="EMBL" id="TPH15191.1"/>
    </source>
</evidence>
<accession>A0A502KYW7</accession>
<reference evidence="2 3" key="1">
    <citation type="submission" date="2019-01" db="EMBL/GenBank/DDBJ databases">
        <title>Litorilituus lipolytica sp. nov., isolated from intertidal sand of the Yellow Sea in China.</title>
        <authorList>
            <person name="Liu A."/>
        </authorList>
    </citation>
    <scope>NUCLEOTIDE SEQUENCE [LARGE SCALE GENOMIC DNA]</scope>
    <source>
        <strain evidence="2 3">RZ04</strain>
    </source>
</reference>
<keyword evidence="2" id="KW-0378">Hydrolase</keyword>
<dbReference type="RefSeq" id="WP_140603346.1">
    <property type="nucleotide sequence ID" value="NZ_SAWY01000020.1"/>
</dbReference>
<gene>
    <name evidence="2" type="ORF">EPA86_10270</name>
</gene>
<dbReference type="InterPro" id="IPR001940">
    <property type="entry name" value="Peptidase_S1C"/>
</dbReference>
<dbReference type="GO" id="GO:0004252">
    <property type="term" value="F:serine-type endopeptidase activity"/>
    <property type="evidence" value="ECO:0007669"/>
    <property type="project" value="InterPro"/>
</dbReference>
<evidence type="ECO:0000313" key="3">
    <source>
        <dbReference type="Proteomes" id="UP000315303"/>
    </source>
</evidence>
<dbReference type="Gene3D" id="2.40.10.120">
    <property type="match status" value="1"/>
</dbReference>
<dbReference type="GO" id="GO:0006508">
    <property type="term" value="P:proteolysis"/>
    <property type="evidence" value="ECO:0007669"/>
    <property type="project" value="UniProtKB-KW"/>
</dbReference>